<keyword evidence="2" id="KW-0472">Membrane</keyword>
<evidence type="ECO:0000256" key="1">
    <source>
        <dbReference type="SAM" id="MobiDB-lite"/>
    </source>
</evidence>
<evidence type="ECO:0000313" key="3">
    <source>
        <dbReference type="EMBL" id="QJE95620.1"/>
    </source>
</evidence>
<proteinExistence type="predicted"/>
<dbReference type="Proteomes" id="UP000501812">
    <property type="component" value="Chromosome"/>
</dbReference>
<keyword evidence="4" id="KW-1185">Reference proteome</keyword>
<accession>A0A858RH74</accession>
<dbReference type="RefSeq" id="WP_169453934.1">
    <property type="nucleotide sequence ID" value="NZ_CP051774.1"/>
</dbReference>
<dbReference type="EMBL" id="CP051774">
    <property type="protein sequence ID" value="QJE95620.1"/>
    <property type="molecule type" value="Genomic_DNA"/>
</dbReference>
<feature type="transmembrane region" description="Helical" evidence="2">
    <location>
        <begin position="12"/>
        <end position="35"/>
    </location>
</feature>
<organism evidence="3 4">
    <name type="scientific">Luteolibacter luteus</name>
    <dbReference type="NCBI Taxonomy" id="2728835"/>
    <lineage>
        <taxon>Bacteria</taxon>
        <taxon>Pseudomonadati</taxon>
        <taxon>Verrucomicrobiota</taxon>
        <taxon>Verrucomicrobiia</taxon>
        <taxon>Verrucomicrobiales</taxon>
        <taxon>Verrucomicrobiaceae</taxon>
        <taxon>Luteolibacter</taxon>
    </lineage>
</organism>
<reference evidence="3 4" key="1">
    <citation type="submission" date="2020-04" db="EMBL/GenBank/DDBJ databases">
        <title>Luteolibacter sp. G-1-1-1 isolated from soil.</title>
        <authorList>
            <person name="Dahal R.H."/>
        </authorList>
    </citation>
    <scope>NUCLEOTIDE SEQUENCE [LARGE SCALE GENOMIC DNA]</scope>
    <source>
        <strain evidence="3 4">G-1-1-1</strain>
    </source>
</reference>
<keyword evidence="2" id="KW-0812">Transmembrane</keyword>
<gene>
    <name evidence="3" type="ORF">HHL09_07400</name>
</gene>
<sequence length="85" mass="9583">MFHAVVSAVDGFAMAMVVILVLSLGVVALLVSGIYRSGKRRESEVEKLLDELKREEEEAERHPASPSGGEERAPWEKEEDWWKKS</sequence>
<dbReference type="KEGG" id="luo:HHL09_07400"/>
<name>A0A858RH74_9BACT</name>
<feature type="region of interest" description="Disordered" evidence="1">
    <location>
        <begin position="54"/>
        <end position="85"/>
    </location>
</feature>
<evidence type="ECO:0000256" key="2">
    <source>
        <dbReference type="SAM" id="Phobius"/>
    </source>
</evidence>
<protein>
    <submittedName>
        <fullName evidence="3">Uncharacterized protein</fullName>
    </submittedName>
</protein>
<evidence type="ECO:0000313" key="4">
    <source>
        <dbReference type="Proteomes" id="UP000501812"/>
    </source>
</evidence>
<keyword evidence="2" id="KW-1133">Transmembrane helix</keyword>
<dbReference type="AlphaFoldDB" id="A0A858RH74"/>